<dbReference type="STRING" id="1302685.SAMN05444408_12134"/>
<evidence type="ECO:0000259" key="11">
    <source>
        <dbReference type="PROSITE" id="PS50113"/>
    </source>
</evidence>
<feature type="domain" description="PAS" evidence="10">
    <location>
        <begin position="351"/>
        <end position="422"/>
    </location>
</feature>
<dbReference type="Pfam" id="PF02518">
    <property type="entry name" value="HATPase_c"/>
    <property type="match status" value="1"/>
</dbReference>
<evidence type="ECO:0000256" key="3">
    <source>
        <dbReference type="ARBA" id="ARBA00022553"/>
    </source>
</evidence>
<keyword evidence="5" id="KW-0418">Kinase</keyword>
<dbReference type="SMART" id="SM00091">
    <property type="entry name" value="PAS"/>
    <property type="match status" value="3"/>
</dbReference>
<dbReference type="Pfam" id="PF08447">
    <property type="entry name" value="PAS_3"/>
    <property type="match status" value="1"/>
</dbReference>
<keyword evidence="8" id="KW-0175">Coiled coil</keyword>
<dbReference type="PROSITE" id="PS50112">
    <property type="entry name" value="PAS"/>
    <property type="match status" value="1"/>
</dbReference>
<reference evidence="13" key="1">
    <citation type="submission" date="2016-11" db="EMBL/GenBank/DDBJ databases">
        <authorList>
            <person name="Varghese N."/>
            <person name="Submissions S."/>
        </authorList>
    </citation>
    <scope>NUCLEOTIDE SEQUENCE [LARGE SCALE GENOMIC DNA]</scope>
    <source>
        <strain evidence="13">DSM 26898</strain>
    </source>
</reference>
<dbReference type="GO" id="GO:0000155">
    <property type="term" value="F:phosphorelay sensor kinase activity"/>
    <property type="evidence" value="ECO:0007669"/>
    <property type="project" value="InterPro"/>
</dbReference>
<dbReference type="GO" id="GO:0004721">
    <property type="term" value="F:phosphoprotein phosphatase activity"/>
    <property type="evidence" value="ECO:0007669"/>
    <property type="project" value="TreeGrafter"/>
</dbReference>
<dbReference type="OrthoDB" id="9808408at2"/>
<dbReference type="RefSeq" id="WP_143149947.1">
    <property type="nucleotide sequence ID" value="NZ_FQVO01000021.1"/>
</dbReference>
<dbReference type="SUPFAM" id="SSF55785">
    <property type="entry name" value="PYP-like sensor domain (PAS domain)"/>
    <property type="match status" value="3"/>
</dbReference>
<dbReference type="GO" id="GO:0016036">
    <property type="term" value="P:cellular response to phosphate starvation"/>
    <property type="evidence" value="ECO:0007669"/>
    <property type="project" value="TreeGrafter"/>
</dbReference>
<accession>A0A1M5BQK0</accession>
<comment type="catalytic activity">
    <reaction evidence="1">
        <text>ATP + protein L-histidine = ADP + protein N-phospho-L-histidine.</text>
        <dbReference type="EC" id="2.7.13.3"/>
    </reaction>
</comment>
<dbReference type="InterPro" id="IPR013655">
    <property type="entry name" value="PAS_fold_3"/>
</dbReference>
<keyword evidence="7" id="KW-0472">Membrane</keyword>
<dbReference type="FunFam" id="3.30.565.10:FF:000006">
    <property type="entry name" value="Sensor histidine kinase WalK"/>
    <property type="match status" value="1"/>
</dbReference>
<evidence type="ECO:0000256" key="7">
    <source>
        <dbReference type="ARBA" id="ARBA00023136"/>
    </source>
</evidence>
<dbReference type="Gene3D" id="1.10.287.130">
    <property type="match status" value="1"/>
</dbReference>
<evidence type="ECO:0000313" key="12">
    <source>
        <dbReference type="EMBL" id="SHF44517.1"/>
    </source>
</evidence>
<dbReference type="SMART" id="SM00086">
    <property type="entry name" value="PAC"/>
    <property type="match status" value="2"/>
</dbReference>
<dbReference type="InterPro" id="IPR050351">
    <property type="entry name" value="BphY/WalK/GraS-like"/>
</dbReference>
<evidence type="ECO:0000313" key="13">
    <source>
        <dbReference type="Proteomes" id="UP000184236"/>
    </source>
</evidence>
<dbReference type="AlphaFoldDB" id="A0A1M5BQK0"/>
<dbReference type="Gene3D" id="3.30.450.20">
    <property type="entry name" value="PAS domain"/>
    <property type="match status" value="3"/>
</dbReference>
<dbReference type="EC" id="2.7.13.3" evidence="2"/>
<dbReference type="Proteomes" id="UP000184236">
    <property type="component" value="Unassembled WGS sequence"/>
</dbReference>
<dbReference type="SUPFAM" id="SSF47384">
    <property type="entry name" value="Homodimeric domain of signal transducing histidine kinase"/>
    <property type="match status" value="1"/>
</dbReference>
<proteinExistence type="predicted"/>
<dbReference type="InterPro" id="IPR001610">
    <property type="entry name" value="PAC"/>
</dbReference>
<evidence type="ECO:0000256" key="5">
    <source>
        <dbReference type="ARBA" id="ARBA00022777"/>
    </source>
</evidence>
<sequence>MSSYYLQNYNLVTTKYVVSYIRMMRKGIKVAVVVDLRLPIFVIYMTPEHSTDNIFSPDLIIQALASSPAPTAIYSGENMIIRFANEGMLALWGKDSSAIGKPLMEAIPELEGQPFLGLLQQVWRSGKTYSVSEAPAKLIKNGEEVLDYFDYEYKALIDQNNKTWCILNTALNVTSRREFLQQIREKEEREHALNEEMAATLEELTSTNEELSDSIKQLAHSREYIRTIIEQAPVGIAMLKGPEHIIEIANPAILSIWGRKESELIGFPHEEARPELQGQPVNKWLREVYDHGKPKINNEFTVRLRHNDGLREAIVNSIYQPIFSEGTISGVLIILEEITQQVLERRKSQNDQQMLALAIDAGALATFYYQPATNLFSGNSLLNHWFGLSSEENLDLSIALEVILPEDRNRVVNAITNALSKESDGHYFIEYQIQNNTDKKVRLLQANGRVFYDSQGNPLSLNGTLRDITEQKKEEQRKDDFMGMVSHELKTPLTSLKAYLQLLQRTEVNERNSRNQNMLEKSVKQVDYMNNMINGFLNVSRLDSGQMHIEKTVFDFQSLFSEIEHEVLSTNHSRSFIFRASGQTLIHADRDKISQVIHNLIGNAVKYSAVNTSVVIEYATTVHNSLQVTVTDHGIGISEEDQLRIFERYYRVKDINSRTTSGFGIGLYLCKEIIDLHNGTIEVQSSKMEGTTFSFVLPID</sequence>
<dbReference type="Pfam" id="PF08448">
    <property type="entry name" value="PAS_4"/>
    <property type="match status" value="1"/>
</dbReference>
<organism evidence="12 13">
    <name type="scientific">Chryseobacterium takakiae</name>
    <dbReference type="NCBI Taxonomy" id="1302685"/>
    <lineage>
        <taxon>Bacteria</taxon>
        <taxon>Pseudomonadati</taxon>
        <taxon>Bacteroidota</taxon>
        <taxon>Flavobacteriia</taxon>
        <taxon>Flavobacteriales</taxon>
        <taxon>Weeksellaceae</taxon>
        <taxon>Chryseobacterium group</taxon>
        <taxon>Chryseobacterium</taxon>
    </lineage>
</organism>
<name>A0A1M5BQK0_9FLAO</name>
<protein>
    <recommendedName>
        <fullName evidence="2">histidine kinase</fullName>
        <ecNumber evidence="2">2.7.13.3</ecNumber>
    </recommendedName>
</protein>
<feature type="domain" description="PAC" evidence="11">
    <location>
        <begin position="427"/>
        <end position="480"/>
    </location>
</feature>
<dbReference type="EMBL" id="FQVO01000021">
    <property type="protein sequence ID" value="SHF44517.1"/>
    <property type="molecule type" value="Genomic_DNA"/>
</dbReference>
<dbReference type="InterPro" id="IPR036097">
    <property type="entry name" value="HisK_dim/P_sf"/>
</dbReference>
<dbReference type="InterPro" id="IPR004358">
    <property type="entry name" value="Sig_transdc_His_kin-like_C"/>
</dbReference>
<dbReference type="PANTHER" id="PTHR45453">
    <property type="entry name" value="PHOSPHATE REGULON SENSOR PROTEIN PHOR"/>
    <property type="match status" value="1"/>
</dbReference>
<dbReference type="Gene3D" id="3.30.565.10">
    <property type="entry name" value="Histidine kinase-like ATPase, C-terminal domain"/>
    <property type="match status" value="1"/>
</dbReference>
<keyword evidence="3" id="KW-0597">Phosphoprotein</keyword>
<evidence type="ECO:0000256" key="6">
    <source>
        <dbReference type="ARBA" id="ARBA00023012"/>
    </source>
</evidence>
<dbReference type="InterPro" id="IPR000014">
    <property type="entry name" value="PAS"/>
</dbReference>
<dbReference type="Pfam" id="PF00512">
    <property type="entry name" value="HisKA"/>
    <property type="match status" value="1"/>
</dbReference>
<dbReference type="PROSITE" id="PS50113">
    <property type="entry name" value="PAC"/>
    <property type="match status" value="1"/>
</dbReference>
<dbReference type="PROSITE" id="PS50109">
    <property type="entry name" value="HIS_KIN"/>
    <property type="match status" value="1"/>
</dbReference>
<evidence type="ECO:0000256" key="4">
    <source>
        <dbReference type="ARBA" id="ARBA00022679"/>
    </source>
</evidence>
<gene>
    <name evidence="12" type="ORF">SAMN05444408_12134</name>
</gene>
<dbReference type="InterPro" id="IPR013656">
    <property type="entry name" value="PAS_4"/>
</dbReference>
<dbReference type="InterPro" id="IPR003594">
    <property type="entry name" value="HATPase_dom"/>
</dbReference>
<keyword evidence="4" id="KW-0808">Transferase</keyword>
<evidence type="ECO:0000256" key="8">
    <source>
        <dbReference type="SAM" id="Coils"/>
    </source>
</evidence>
<dbReference type="PANTHER" id="PTHR45453:SF1">
    <property type="entry name" value="PHOSPHATE REGULON SENSOR PROTEIN PHOR"/>
    <property type="match status" value="1"/>
</dbReference>
<dbReference type="NCBIfam" id="TIGR00229">
    <property type="entry name" value="sensory_box"/>
    <property type="match status" value="2"/>
</dbReference>
<dbReference type="PRINTS" id="PR00344">
    <property type="entry name" value="BCTRLSENSOR"/>
</dbReference>
<dbReference type="InterPro" id="IPR003661">
    <property type="entry name" value="HisK_dim/P_dom"/>
</dbReference>
<dbReference type="FunFam" id="1.10.287.130:FF:000001">
    <property type="entry name" value="Two-component sensor histidine kinase"/>
    <property type="match status" value="1"/>
</dbReference>
<dbReference type="InterPro" id="IPR000700">
    <property type="entry name" value="PAS-assoc_C"/>
</dbReference>
<evidence type="ECO:0000259" key="10">
    <source>
        <dbReference type="PROSITE" id="PS50112"/>
    </source>
</evidence>
<dbReference type="GO" id="GO:0005886">
    <property type="term" value="C:plasma membrane"/>
    <property type="evidence" value="ECO:0007669"/>
    <property type="project" value="TreeGrafter"/>
</dbReference>
<evidence type="ECO:0000256" key="1">
    <source>
        <dbReference type="ARBA" id="ARBA00000085"/>
    </source>
</evidence>
<keyword evidence="13" id="KW-1185">Reference proteome</keyword>
<dbReference type="InterPro" id="IPR035965">
    <property type="entry name" value="PAS-like_dom_sf"/>
</dbReference>
<keyword evidence="6" id="KW-0902">Two-component regulatory system</keyword>
<feature type="coiled-coil region" evidence="8">
    <location>
        <begin position="176"/>
        <end position="221"/>
    </location>
</feature>
<dbReference type="SUPFAM" id="SSF55874">
    <property type="entry name" value="ATPase domain of HSP90 chaperone/DNA topoisomerase II/histidine kinase"/>
    <property type="match status" value="1"/>
</dbReference>
<dbReference type="CDD" id="cd00130">
    <property type="entry name" value="PAS"/>
    <property type="match status" value="1"/>
</dbReference>
<dbReference type="SMART" id="SM00387">
    <property type="entry name" value="HATPase_c"/>
    <property type="match status" value="1"/>
</dbReference>
<evidence type="ECO:0000259" key="9">
    <source>
        <dbReference type="PROSITE" id="PS50109"/>
    </source>
</evidence>
<dbReference type="SMART" id="SM00388">
    <property type="entry name" value="HisKA"/>
    <property type="match status" value="1"/>
</dbReference>
<feature type="domain" description="Histidine kinase" evidence="9">
    <location>
        <begin position="484"/>
        <end position="700"/>
    </location>
</feature>
<dbReference type="InterPro" id="IPR005467">
    <property type="entry name" value="His_kinase_dom"/>
</dbReference>
<evidence type="ECO:0000256" key="2">
    <source>
        <dbReference type="ARBA" id="ARBA00012438"/>
    </source>
</evidence>
<dbReference type="CDD" id="cd00082">
    <property type="entry name" value="HisKA"/>
    <property type="match status" value="1"/>
</dbReference>
<dbReference type="InterPro" id="IPR036890">
    <property type="entry name" value="HATPase_C_sf"/>
</dbReference>